<protein>
    <submittedName>
        <fullName evidence="2">Amidohydrolase family protein</fullName>
    </submittedName>
</protein>
<dbReference type="Gene3D" id="3.20.20.140">
    <property type="entry name" value="Metal-dependent hydrolases"/>
    <property type="match status" value="1"/>
</dbReference>
<dbReference type="PANTHER" id="PTHR43135">
    <property type="entry name" value="ALPHA-D-RIBOSE 1-METHYLPHOSPHONATE 5-TRIPHOSPHATE DIPHOSPHATASE"/>
    <property type="match status" value="1"/>
</dbReference>
<keyword evidence="3" id="KW-1185">Reference proteome</keyword>
<dbReference type="InterPro" id="IPR032466">
    <property type="entry name" value="Metal_Hydrolase"/>
</dbReference>
<evidence type="ECO:0000313" key="3">
    <source>
        <dbReference type="Proteomes" id="UP000608530"/>
    </source>
</evidence>
<proteinExistence type="predicted"/>
<dbReference type="CDD" id="cd01299">
    <property type="entry name" value="Met_dep_hydrolase_A"/>
    <property type="match status" value="1"/>
</dbReference>
<dbReference type="SUPFAM" id="SSF51338">
    <property type="entry name" value="Composite domain of metallo-dependent hydrolases"/>
    <property type="match status" value="1"/>
</dbReference>
<dbReference type="Pfam" id="PF01979">
    <property type="entry name" value="Amidohydro_1"/>
    <property type="match status" value="1"/>
</dbReference>
<evidence type="ECO:0000313" key="2">
    <source>
        <dbReference type="EMBL" id="MBK0420411.1"/>
    </source>
</evidence>
<evidence type="ECO:0000259" key="1">
    <source>
        <dbReference type="Pfam" id="PF01979"/>
    </source>
</evidence>
<comment type="caution">
    <text evidence="2">The sequence shown here is derived from an EMBL/GenBank/DDBJ whole genome shotgun (WGS) entry which is preliminary data.</text>
</comment>
<dbReference type="SUPFAM" id="SSF51556">
    <property type="entry name" value="Metallo-dependent hydrolases"/>
    <property type="match status" value="1"/>
</dbReference>
<feature type="domain" description="Amidohydrolase-related" evidence="1">
    <location>
        <begin position="60"/>
        <end position="433"/>
    </location>
</feature>
<dbReference type="PANTHER" id="PTHR43135:SF3">
    <property type="entry name" value="ALPHA-D-RIBOSE 1-METHYLPHOSPHONATE 5-TRIPHOSPHATE DIPHOSPHATASE"/>
    <property type="match status" value="1"/>
</dbReference>
<name>A0A934UWD2_9MICO</name>
<sequence>MVQKHESLALLGAGVFDGLHEEIFENQAVLIRNQRIERIVPMQDYHRDPEYREIPLDGHWVMPGMIDCHVHLSGGRASVEEQELGLVSEPMLMRAIRSVYEAQAVLKRGFTAARDVSWNGLYLKRMFFEGVMPGPKVIACGPGLSRTGGHGDMFQFTEEYTKSHAVWGLMADGPEEVRKGVRRLLREGADQIKVWASGGDNWPHDRMGDVHYSAEELKMIVEEAHRQTGTGVMCHAENRESIKLALDAGVDTIEHGESLDEELVEQMKRQGTILIPTLELIVNWYRDFIPLSEDGPQSKIRPDTFLYRDLYLCRDHDFGRGYSQSAVDSFQLAVESGVKIGLGSDTVFEPLTRYGEYSAREYKALNQHGMTKFQALHAGTKVSSEAVGMADFIGTLEPGKLADLLVLRANPLEDIDAFYDEANIHMVLTDGRIAVQDGALLWGDPNRTAV</sequence>
<dbReference type="AlphaFoldDB" id="A0A934UWD2"/>
<dbReference type="InterPro" id="IPR006680">
    <property type="entry name" value="Amidohydro-rel"/>
</dbReference>
<dbReference type="RefSeq" id="WP_200116550.1">
    <property type="nucleotide sequence ID" value="NZ_JAEHOH010000029.1"/>
</dbReference>
<dbReference type="InterPro" id="IPR057744">
    <property type="entry name" value="OTAase-like"/>
</dbReference>
<organism evidence="2 3">
    <name type="scientific">Leucobacter chromiisoli</name>
    <dbReference type="NCBI Taxonomy" id="2796471"/>
    <lineage>
        <taxon>Bacteria</taxon>
        <taxon>Bacillati</taxon>
        <taxon>Actinomycetota</taxon>
        <taxon>Actinomycetes</taxon>
        <taxon>Micrococcales</taxon>
        <taxon>Microbacteriaceae</taxon>
        <taxon>Leucobacter</taxon>
    </lineage>
</organism>
<dbReference type="GO" id="GO:0016810">
    <property type="term" value="F:hydrolase activity, acting on carbon-nitrogen (but not peptide) bonds"/>
    <property type="evidence" value="ECO:0007669"/>
    <property type="project" value="InterPro"/>
</dbReference>
<gene>
    <name evidence="2" type="ORF">JD276_15385</name>
</gene>
<dbReference type="InterPro" id="IPR051781">
    <property type="entry name" value="Metallo-dep_Hydrolase"/>
</dbReference>
<dbReference type="Proteomes" id="UP000608530">
    <property type="component" value="Unassembled WGS sequence"/>
</dbReference>
<dbReference type="Gene3D" id="2.30.40.10">
    <property type="entry name" value="Urease, subunit C, domain 1"/>
    <property type="match status" value="1"/>
</dbReference>
<reference evidence="2" key="1">
    <citation type="submission" date="2020-12" db="EMBL/GenBank/DDBJ databases">
        <title>Leucobacter sp. CAS1, isolated from Chromium sludge.</title>
        <authorList>
            <person name="Xu Z."/>
        </authorList>
    </citation>
    <scope>NUCLEOTIDE SEQUENCE</scope>
    <source>
        <strain evidence="2">CSA1</strain>
    </source>
</reference>
<dbReference type="EMBL" id="JAEHOH010000029">
    <property type="protein sequence ID" value="MBK0420411.1"/>
    <property type="molecule type" value="Genomic_DNA"/>
</dbReference>
<accession>A0A934UWD2</accession>
<dbReference type="InterPro" id="IPR011059">
    <property type="entry name" value="Metal-dep_hydrolase_composite"/>
</dbReference>